<evidence type="ECO:0000313" key="2">
    <source>
        <dbReference type="Proteomes" id="UP000481861"/>
    </source>
</evidence>
<reference evidence="1 2" key="1">
    <citation type="submission" date="2020-01" db="EMBL/GenBank/DDBJ databases">
        <authorList>
            <consortium name="DOE Joint Genome Institute"/>
            <person name="Haridas S."/>
            <person name="Albert R."/>
            <person name="Binder M."/>
            <person name="Bloem J."/>
            <person name="Labutti K."/>
            <person name="Salamov A."/>
            <person name="Andreopoulos B."/>
            <person name="Baker S.E."/>
            <person name="Barry K."/>
            <person name="Bills G."/>
            <person name="Bluhm B.H."/>
            <person name="Cannon C."/>
            <person name="Castanera R."/>
            <person name="Culley D.E."/>
            <person name="Daum C."/>
            <person name="Ezra D."/>
            <person name="Gonzalez J.B."/>
            <person name="Henrissat B."/>
            <person name="Kuo A."/>
            <person name="Liang C."/>
            <person name="Lipzen A."/>
            <person name="Lutzoni F."/>
            <person name="Magnuson J."/>
            <person name="Mondo S."/>
            <person name="Nolan M."/>
            <person name="Ohm R."/>
            <person name="Pangilinan J."/>
            <person name="Park H.-J.H."/>
            <person name="Ramirez L."/>
            <person name="Alfaro M."/>
            <person name="Sun H."/>
            <person name="Tritt A."/>
            <person name="Yoshinaga Y."/>
            <person name="Zwiers L.-H.L."/>
            <person name="Turgeon B.G."/>
            <person name="Goodwin S.B."/>
            <person name="Spatafora J.W."/>
            <person name="Crous P.W."/>
            <person name="Grigoriev I.V."/>
        </authorList>
    </citation>
    <scope>NUCLEOTIDE SEQUENCE [LARGE SCALE GENOMIC DNA]</scope>
    <source>
        <strain evidence="1 2">CBS 611.86</strain>
    </source>
</reference>
<name>A0A7C8M3Q9_9PLEO</name>
<organism evidence="1 2">
    <name type="scientific">Massariosphaeria phaeospora</name>
    <dbReference type="NCBI Taxonomy" id="100035"/>
    <lineage>
        <taxon>Eukaryota</taxon>
        <taxon>Fungi</taxon>
        <taxon>Dikarya</taxon>
        <taxon>Ascomycota</taxon>
        <taxon>Pezizomycotina</taxon>
        <taxon>Dothideomycetes</taxon>
        <taxon>Pleosporomycetidae</taxon>
        <taxon>Pleosporales</taxon>
        <taxon>Pleosporales incertae sedis</taxon>
        <taxon>Massariosphaeria</taxon>
    </lineage>
</organism>
<dbReference type="AlphaFoldDB" id="A0A7C8M3Q9"/>
<evidence type="ECO:0000313" key="1">
    <source>
        <dbReference type="EMBL" id="KAF2864823.1"/>
    </source>
</evidence>
<protein>
    <submittedName>
        <fullName evidence="1">Uncharacterized protein</fullName>
    </submittedName>
</protein>
<comment type="caution">
    <text evidence="1">The sequence shown here is derived from an EMBL/GenBank/DDBJ whole genome shotgun (WGS) entry which is preliminary data.</text>
</comment>
<dbReference type="EMBL" id="JAADJZ010000039">
    <property type="protein sequence ID" value="KAF2864823.1"/>
    <property type="molecule type" value="Genomic_DNA"/>
</dbReference>
<sequence length="155" mass="17086">MHRVWGWRACFAGGRLRPAPPNKVPPQLPGPKLLSVDPSEHPHLAPIRSGHVRQRRVARTGCLRIRPAPFFAACHVHVDDRARRPWHNDSAAAPSPHDAVHPQFPKALPNRGSTFRLPQHLVGFSPRSPPPPCACAMTRASPCLRAAVPMPPHQC</sequence>
<keyword evidence="2" id="KW-1185">Reference proteome</keyword>
<proteinExistence type="predicted"/>
<gene>
    <name evidence="1" type="ORF">BDV95DRAFT_270310</name>
</gene>
<dbReference type="Proteomes" id="UP000481861">
    <property type="component" value="Unassembled WGS sequence"/>
</dbReference>
<accession>A0A7C8M3Q9</accession>